<name>A0ABS5EAI5_9PROT</name>
<gene>
    <name evidence="2" type="ORF">KB213_12650</name>
</gene>
<protein>
    <submittedName>
        <fullName evidence="2">Uncharacterized protein</fullName>
    </submittedName>
</protein>
<keyword evidence="1" id="KW-0472">Membrane</keyword>
<evidence type="ECO:0000256" key="1">
    <source>
        <dbReference type="SAM" id="Phobius"/>
    </source>
</evidence>
<dbReference type="EMBL" id="JAGRQH010000271">
    <property type="protein sequence ID" value="MBR0560884.1"/>
    <property type="molecule type" value="Genomic_DNA"/>
</dbReference>
<keyword evidence="3" id="KW-1185">Reference proteome</keyword>
<evidence type="ECO:0000313" key="3">
    <source>
        <dbReference type="Proteomes" id="UP000677812"/>
    </source>
</evidence>
<keyword evidence="1" id="KW-1133">Transmembrane helix</keyword>
<reference evidence="2 3" key="1">
    <citation type="submission" date="2021-04" db="EMBL/GenBank/DDBJ databases">
        <title>The complete genome sequence of Neokomagataea sp. TBRC 2177.</title>
        <authorList>
            <person name="Charoenyingcharoen P."/>
            <person name="Yukphan P."/>
        </authorList>
    </citation>
    <scope>NUCLEOTIDE SEQUENCE [LARGE SCALE GENOMIC DNA]</scope>
    <source>
        <strain evidence="2 3">TBRC 2177</strain>
    </source>
</reference>
<organism evidence="2 3">
    <name type="scientific">Neokomagataea anthophila</name>
    <dbReference type="NCBI Taxonomy" id="2826925"/>
    <lineage>
        <taxon>Bacteria</taxon>
        <taxon>Pseudomonadati</taxon>
        <taxon>Pseudomonadota</taxon>
        <taxon>Alphaproteobacteria</taxon>
        <taxon>Acetobacterales</taxon>
        <taxon>Acetobacteraceae</taxon>
        <taxon>Neokomagataea</taxon>
    </lineage>
</organism>
<feature type="transmembrane region" description="Helical" evidence="1">
    <location>
        <begin position="21"/>
        <end position="41"/>
    </location>
</feature>
<dbReference type="Proteomes" id="UP000677812">
    <property type="component" value="Unassembled WGS sequence"/>
</dbReference>
<accession>A0ABS5EAI5</accession>
<comment type="caution">
    <text evidence="2">The sequence shown here is derived from an EMBL/GenBank/DDBJ whole genome shotgun (WGS) entry which is preliminary data.</text>
</comment>
<keyword evidence="1" id="KW-0812">Transmembrane</keyword>
<feature type="non-terminal residue" evidence="2">
    <location>
        <position position="1"/>
    </location>
</feature>
<proteinExistence type="predicted"/>
<sequence length="66" mass="7999">FNYVKNTLISISKRFNFFLKYLWGGGVCFFEICFVVFLFLIKKKKKNKINILKKKKKNKKINKKCE</sequence>
<evidence type="ECO:0000313" key="2">
    <source>
        <dbReference type="EMBL" id="MBR0560884.1"/>
    </source>
</evidence>
<dbReference type="RefSeq" id="WP_211683623.1">
    <property type="nucleotide sequence ID" value="NZ_JAGRQH010000271.1"/>
</dbReference>